<dbReference type="GO" id="GO:0030255">
    <property type="term" value="P:protein secretion by the type IV secretion system"/>
    <property type="evidence" value="ECO:0007669"/>
    <property type="project" value="InterPro"/>
</dbReference>
<dbReference type="InterPro" id="IPR026264">
    <property type="entry name" value="VirB8/PtlE"/>
</dbReference>
<evidence type="ECO:0000256" key="4">
    <source>
        <dbReference type="ARBA" id="ARBA00022989"/>
    </source>
</evidence>
<sequence length="240" mass="26946">MTELVSEAAGAVQGRTPPLPYYTDAAIWENDIARRNRWSRSIAWTIALVMSVIAVAALGALVLALPLKTYEPYMVVVDRSTGFVEVKRPMAEGPLQQDEAIATFDLVRYVKARETYDPKALKDNFDLAQLLSLGDASRELVELYSPANPQNPIKILGSNTIVAVNVKSVTFPNQRTALVRFSTDEKSQTNIVTRHWVSLIRFRYTAAPARNEYRFQNPLGFQVLEYRRDQETVSPEGGRP</sequence>
<dbReference type="Pfam" id="PF04335">
    <property type="entry name" value="VirB8"/>
    <property type="match status" value="1"/>
</dbReference>
<dbReference type="EMBL" id="CP102775">
    <property type="protein sequence ID" value="UZF90061.1"/>
    <property type="molecule type" value="Genomic_DNA"/>
</dbReference>
<organism evidence="9">
    <name type="scientific">Bosea sp. NBC_00436</name>
    <dbReference type="NCBI Taxonomy" id="2969620"/>
    <lineage>
        <taxon>Bacteria</taxon>
        <taxon>Pseudomonadati</taxon>
        <taxon>Pseudomonadota</taxon>
        <taxon>Alphaproteobacteria</taxon>
        <taxon>Hyphomicrobiales</taxon>
        <taxon>Boseaceae</taxon>
        <taxon>Bosea</taxon>
    </lineage>
</organism>
<dbReference type="PIRSF" id="PIRSF003299">
    <property type="entry name" value="VirB8_PtlE"/>
    <property type="match status" value="1"/>
</dbReference>
<keyword evidence="3 7" id="KW-0812">Transmembrane</keyword>
<gene>
    <name evidence="9" type="ORF">NWE54_27630</name>
</gene>
<evidence type="ECO:0000256" key="6">
    <source>
        <dbReference type="ARBA" id="ARBA00037847"/>
    </source>
</evidence>
<proteinExistence type="inferred from homology"/>
<dbReference type="GO" id="GO:0012505">
    <property type="term" value="C:endomembrane system"/>
    <property type="evidence" value="ECO:0007669"/>
    <property type="project" value="UniProtKB-SubCell"/>
</dbReference>
<feature type="transmembrane region" description="Helical" evidence="7">
    <location>
        <begin position="42"/>
        <end position="65"/>
    </location>
</feature>
<dbReference type="CDD" id="cd16424">
    <property type="entry name" value="VirB8"/>
    <property type="match status" value="1"/>
</dbReference>
<evidence type="ECO:0000256" key="3">
    <source>
        <dbReference type="ARBA" id="ARBA00022692"/>
    </source>
</evidence>
<evidence type="ECO:0000259" key="8">
    <source>
        <dbReference type="Pfam" id="PF04335"/>
    </source>
</evidence>
<evidence type="ECO:0000313" key="9">
    <source>
        <dbReference type="EMBL" id="UZF90061.1"/>
    </source>
</evidence>
<evidence type="ECO:0000256" key="1">
    <source>
        <dbReference type="ARBA" id="ARBA00011070"/>
    </source>
</evidence>
<dbReference type="GO" id="GO:0016020">
    <property type="term" value="C:membrane"/>
    <property type="evidence" value="ECO:0007669"/>
    <property type="project" value="InterPro"/>
</dbReference>
<keyword evidence="4 7" id="KW-1133">Transmembrane helix</keyword>
<dbReference type="AlphaFoldDB" id="A0A9E8A202"/>
<dbReference type="Gene3D" id="3.10.450.230">
    <property type="entry name" value="VirB8 protein"/>
    <property type="match status" value="1"/>
</dbReference>
<accession>A0A9E8A202</accession>
<protein>
    <recommendedName>
        <fullName evidence="2">Type IV secretion system protein virB8</fullName>
    </recommendedName>
</protein>
<evidence type="ECO:0000256" key="5">
    <source>
        <dbReference type="ARBA" id="ARBA00023136"/>
    </source>
</evidence>
<dbReference type="InterPro" id="IPR032710">
    <property type="entry name" value="NTF2-like_dom_sf"/>
</dbReference>
<keyword evidence="9" id="KW-0614">Plasmid</keyword>
<evidence type="ECO:0000256" key="7">
    <source>
        <dbReference type="SAM" id="Phobius"/>
    </source>
</evidence>
<keyword evidence="5 7" id="KW-0472">Membrane</keyword>
<dbReference type="InterPro" id="IPR007430">
    <property type="entry name" value="VirB8"/>
</dbReference>
<comment type="subcellular location">
    <subcellularLocation>
        <location evidence="6">Endomembrane system</location>
        <topology evidence="6">Single-pass membrane protein</topology>
    </subcellularLocation>
</comment>
<evidence type="ECO:0000256" key="2">
    <source>
        <dbReference type="ARBA" id="ARBA00014420"/>
    </source>
</evidence>
<feature type="domain" description="Bacterial virulence protein VirB8" evidence="8">
    <location>
        <begin position="25"/>
        <end position="231"/>
    </location>
</feature>
<comment type="similarity">
    <text evidence="1">Belongs to the virB8 family.</text>
</comment>
<name>A0A9E8A202_9HYPH</name>
<geneLocation type="plasmid" evidence="9">
    <name>pNBC436</name>
</geneLocation>
<dbReference type="SUPFAM" id="SSF54427">
    <property type="entry name" value="NTF2-like"/>
    <property type="match status" value="1"/>
</dbReference>
<reference evidence="9" key="1">
    <citation type="submission" date="2022-08" db="EMBL/GenBank/DDBJ databases">
        <title>Complete Genome Sequences of 2 Bosea sp. soil isolates.</title>
        <authorList>
            <person name="Alvarez Arevalo M."/>
            <person name="Sterndorff E.B."/>
            <person name="Faurdal D."/>
            <person name="Joergensen T.S."/>
            <person name="Weber T."/>
        </authorList>
    </citation>
    <scope>NUCLEOTIDE SEQUENCE</scope>
    <source>
        <strain evidence="9">NBC_00436</strain>
        <plasmid evidence="9">pNBC436</plasmid>
    </source>
</reference>